<feature type="transmembrane region" description="Helical" evidence="1">
    <location>
        <begin position="63"/>
        <end position="81"/>
    </location>
</feature>
<keyword evidence="1" id="KW-0472">Membrane</keyword>
<accession>A0ABR4HGY9</accession>
<gene>
    <name evidence="2" type="ORF">BJX63DRAFT_189794</name>
</gene>
<keyword evidence="3" id="KW-1185">Reference proteome</keyword>
<protein>
    <submittedName>
        <fullName evidence="2">Uncharacterized protein</fullName>
    </submittedName>
</protein>
<comment type="caution">
    <text evidence="2">The sequence shown here is derived from an EMBL/GenBank/DDBJ whole genome shotgun (WGS) entry which is preliminary data.</text>
</comment>
<organism evidence="2 3">
    <name type="scientific">Aspergillus granulosus</name>
    <dbReference type="NCBI Taxonomy" id="176169"/>
    <lineage>
        <taxon>Eukaryota</taxon>
        <taxon>Fungi</taxon>
        <taxon>Dikarya</taxon>
        <taxon>Ascomycota</taxon>
        <taxon>Pezizomycotina</taxon>
        <taxon>Eurotiomycetes</taxon>
        <taxon>Eurotiomycetidae</taxon>
        <taxon>Eurotiales</taxon>
        <taxon>Aspergillaceae</taxon>
        <taxon>Aspergillus</taxon>
        <taxon>Aspergillus subgen. Nidulantes</taxon>
    </lineage>
</organism>
<name>A0ABR4HGY9_9EURO</name>
<sequence length="90" mass="10017">MAMGTITGWLGGGAMESTGFTPLASFLLSLSFIFFSRSFLLILIWSAQCLRKEQALVLPSDAYHTHIIMIMLVSPQAWVALRRGRRKTKA</sequence>
<proteinExistence type="predicted"/>
<keyword evidence="1" id="KW-1133">Transmembrane helix</keyword>
<evidence type="ECO:0000256" key="1">
    <source>
        <dbReference type="SAM" id="Phobius"/>
    </source>
</evidence>
<evidence type="ECO:0000313" key="3">
    <source>
        <dbReference type="Proteomes" id="UP001610334"/>
    </source>
</evidence>
<feature type="transmembrane region" description="Helical" evidence="1">
    <location>
        <begin position="20"/>
        <end position="43"/>
    </location>
</feature>
<dbReference type="Proteomes" id="UP001610334">
    <property type="component" value="Unassembled WGS sequence"/>
</dbReference>
<dbReference type="EMBL" id="JBFXLT010000031">
    <property type="protein sequence ID" value="KAL2814744.1"/>
    <property type="molecule type" value="Genomic_DNA"/>
</dbReference>
<keyword evidence="1" id="KW-0812">Transmembrane</keyword>
<evidence type="ECO:0000313" key="2">
    <source>
        <dbReference type="EMBL" id="KAL2814744.1"/>
    </source>
</evidence>
<reference evidence="2 3" key="1">
    <citation type="submission" date="2024-07" db="EMBL/GenBank/DDBJ databases">
        <title>Section-level genome sequencing and comparative genomics of Aspergillus sections Usti and Cavernicolus.</title>
        <authorList>
            <consortium name="Lawrence Berkeley National Laboratory"/>
            <person name="Nybo J.L."/>
            <person name="Vesth T.C."/>
            <person name="Theobald S."/>
            <person name="Frisvad J.C."/>
            <person name="Larsen T.O."/>
            <person name="Kjaerboelling I."/>
            <person name="Rothschild-Mancinelli K."/>
            <person name="Lyhne E.K."/>
            <person name="Kogle M.E."/>
            <person name="Barry K."/>
            <person name="Clum A."/>
            <person name="Na H."/>
            <person name="Ledsgaard L."/>
            <person name="Lin J."/>
            <person name="Lipzen A."/>
            <person name="Kuo A."/>
            <person name="Riley R."/>
            <person name="Mondo S."/>
            <person name="Labutti K."/>
            <person name="Haridas S."/>
            <person name="Pangalinan J."/>
            <person name="Salamov A.A."/>
            <person name="Simmons B.A."/>
            <person name="Magnuson J.K."/>
            <person name="Chen J."/>
            <person name="Drula E."/>
            <person name="Henrissat B."/>
            <person name="Wiebenga A."/>
            <person name="Lubbers R.J."/>
            <person name="Gomes A.C."/>
            <person name="Makela M.R."/>
            <person name="Stajich J."/>
            <person name="Grigoriev I.V."/>
            <person name="Mortensen U.H."/>
            <person name="De Vries R.P."/>
            <person name="Baker S.E."/>
            <person name="Andersen M.R."/>
        </authorList>
    </citation>
    <scope>NUCLEOTIDE SEQUENCE [LARGE SCALE GENOMIC DNA]</scope>
    <source>
        <strain evidence="2 3">CBS 588.65</strain>
    </source>
</reference>